<dbReference type="Proteomes" id="UP000311382">
    <property type="component" value="Unassembled WGS sequence"/>
</dbReference>
<dbReference type="InterPro" id="IPR036938">
    <property type="entry name" value="PAP2/HPO_sf"/>
</dbReference>
<keyword evidence="6 9" id="KW-0472">Membrane</keyword>
<evidence type="ECO:0000256" key="6">
    <source>
        <dbReference type="ARBA" id="ARBA00023136"/>
    </source>
</evidence>
<feature type="transmembrane region" description="Helical" evidence="9">
    <location>
        <begin position="498"/>
        <end position="516"/>
    </location>
</feature>
<dbReference type="STRING" id="5288.A0A5C5FYE4"/>
<feature type="compositionally biased region" description="Low complexity" evidence="8">
    <location>
        <begin position="454"/>
        <end position="474"/>
    </location>
</feature>
<keyword evidence="4" id="KW-0256">Endoplasmic reticulum</keyword>
<keyword evidence="12" id="KW-1185">Reference proteome</keyword>
<name>A0A5C5FYE4_9BASI</name>
<dbReference type="PANTHER" id="PTHR14969:SF28">
    <property type="entry name" value="DIHYDROSPHINGOSINE 1-PHOSPHATE PHOSPHATASE LCB3-RELATED"/>
    <property type="match status" value="1"/>
</dbReference>
<feature type="compositionally biased region" description="Low complexity" evidence="8">
    <location>
        <begin position="1"/>
        <end position="18"/>
    </location>
</feature>
<dbReference type="Gene3D" id="1.20.144.10">
    <property type="entry name" value="Phosphatidic acid phosphatase type 2/haloperoxidase"/>
    <property type="match status" value="1"/>
</dbReference>
<dbReference type="CDD" id="cd03388">
    <property type="entry name" value="PAP2_SPPase1"/>
    <property type="match status" value="1"/>
</dbReference>
<dbReference type="InterPro" id="IPR000326">
    <property type="entry name" value="PAP2/HPO"/>
</dbReference>
<dbReference type="GO" id="GO:0042392">
    <property type="term" value="F:sphingosine-1-phosphate phosphatase activity"/>
    <property type="evidence" value="ECO:0007669"/>
    <property type="project" value="TreeGrafter"/>
</dbReference>
<evidence type="ECO:0000256" key="9">
    <source>
        <dbReference type="SAM" id="Phobius"/>
    </source>
</evidence>
<keyword evidence="2 9" id="KW-0812">Transmembrane</keyword>
<evidence type="ECO:0000256" key="4">
    <source>
        <dbReference type="ARBA" id="ARBA00022824"/>
    </source>
</evidence>
<keyword evidence="11" id="KW-0575">Peroxidase</keyword>
<evidence type="ECO:0000259" key="10">
    <source>
        <dbReference type="SMART" id="SM00014"/>
    </source>
</evidence>
<dbReference type="SMART" id="SM00014">
    <property type="entry name" value="acidPPc"/>
    <property type="match status" value="1"/>
</dbReference>
<feature type="transmembrane region" description="Helical" evidence="9">
    <location>
        <begin position="230"/>
        <end position="248"/>
    </location>
</feature>
<dbReference type="Pfam" id="PF01569">
    <property type="entry name" value="PAP2"/>
    <property type="match status" value="1"/>
</dbReference>
<keyword evidence="5 9" id="KW-1133">Transmembrane helix</keyword>
<feature type="transmembrane region" description="Helical" evidence="9">
    <location>
        <begin position="290"/>
        <end position="306"/>
    </location>
</feature>
<protein>
    <submittedName>
        <fullName evidence="11">Phosphatidic acid phosphatase type 2/haloperoxidase</fullName>
    </submittedName>
</protein>
<dbReference type="OrthoDB" id="301434at2759"/>
<reference evidence="11 12" key="1">
    <citation type="submission" date="2019-03" db="EMBL/GenBank/DDBJ databases">
        <title>Rhodosporidium diobovatum UCD-FST 08-225 genome sequencing, assembly, and annotation.</title>
        <authorList>
            <person name="Fakankun I.U."/>
            <person name="Fristensky B."/>
            <person name="Levin D.B."/>
        </authorList>
    </citation>
    <scope>NUCLEOTIDE SEQUENCE [LARGE SCALE GENOMIC DNA]</scope>
    <source>
        <strain evidence="11 12">UCD-FST 08-225</strain>
    </source>
</reference>
<feature type="transmembrane region" description="Helical" evidence="9">
    <location>
        <begin position="260"/>
        <end position="278"/>
    </location>
</feature>
<evidence type="ECO:0000313" key="11">
    <source>
        <dbReference type="EMBL" id="TNY21903.1"/>
    </source>
</evidence>
<dbReference type="GO" id="GO:0005789">
    <property type="term" value="C:endoplasmic reticulum membrane"/>
    <property type="evidence" value="ECO:0007669"/>
    <property type="project" value="UniProtKB-SubCell"/>
</dbReference>
<sequence>MASRSRSPSPLTLTKSSSAQDMATALPNADKSPARPADPAAQPHQLAVGTRDESYYRLLMPRARFCVRQKLMTSLEREMGVLQTLQTRWRTPFRDEYFVKTSLLGTHTFFMVFLPLWYWFGYREVGRGLLYVLAAGGYATSVLKDAFSVPRPYSPPVVRLSVGSHALEYGFPSTHSSNACSMALFAGETLLSKFELEVVGKAVAFAGLAVFAWSVVFGRLYTGMHSMMDVAVGSTIGALVWLAHFYLADTINAAALGSRWLGTLVTVPSLLFLVTVHPEPAEECPCFEDAVAFLSVVAGTALGEAWSPAVFPTHSYGYAWRSTTEVGLWAAAVATKLVTGISAILVWRIIAKQACHLILPPLFRFFAPLIELPRRHYVSASEYEAYPPNEHLNPVPSILDLPSLVDDSAVSSAASASLRASSTVSRSSSSKAGVNLRQRALVAASSSQLAPPDGAGTSVSSGSASSPHRPPAGANASTDQGEEDSAKSHKDADVLTKVTVYMGIGWIATIGLPWLFGRAGLSVWHA</sequence>
<evidence type="ECO:0000256" key="5">
    <source>
        <dbReference type="ARBA" id="ARBA00022989"/>
    </source>
</evidence>
<evidence type="ECO:0000256" key="1">
    <source>
        <dbReference type="ARBA" id="ARBA00004477"/>
    </source>
</evidence>
<feature type="transmembrane region" description="Helical" evidence="9">
    <location>
        <begin position="198"/>
        <end position="218"/>
    </location>
</feature>
<comment type="caution">
    <text evidence="11">The sequence shown here is derived from an EMBL/GenBank/DDBJ whole genome shotgun (WGS) entry which is preliminary data.</text>
</comment>
<comment type="similarity">
    <text evidence="7">Belongs to the type 2 lipid phosphate phosphatase family.</text>
</comment>
<evidence type="ECO:0000256" key="7">
    <source>
        <dbReference type="ARBA" id="ARBA00038324"/>
    </source>
</evidence>
<dbReference type="GO" id="GO:0004601">
    <property type="term" value="F:peroxidase activity"/>
    <property type="evidence" value="ECO:0007669"/>
    <property type="project" value="UniProtKB-KW"/>
</dbReference>
<dbReference type="EMBL" id="SOZI01000035">
    <property type="protein sequence ID" value="TNY21903.1"/>
    <property type="molecule type" value="Genomic_DNA"/>
</dbReference>
<feature type="region of interest" description="Disordered" evidence="8">
    <location>
        <begin position="445"/>
        <end position="490"/>
    </location>
</feature>
<feature type="transmembrane region" description="Helical" evidence="9">
    <location>
        <begin position="326"/>
        <end position="347"/>
    </location>
</feature>
<feature type="region of interest" description="Disordered" evidence="8">
    <location>
        <begin position="1"/>
        <end position="46"/>
    </location>
</feature>
<accession>A0A5C5FYE4</accession>
<dbReference type="SUPFAM" id="SSF48317">
    <property type="entry name" value="Acid phosphatase/Vanadium-dependent haloperoxidase"/>
    <property type="match status" value="1"/>
</dbReference>
<keyword evidence="3" id="KW-0378">Hydrolase</keyword>
<evidence type="ECO:0000256" key="3">
    <source>
        <dbReference type="ARBA" id="ARBA00022801"/>
    </source>
</evidence>
<gene>
    <name evidence="11" type="ORF">DMC30DRAFT_445802</name>
</gene>
<evidence type="ECO:0000256" key="2">
    <source>
        <dbReference type="ARBA" id="ARBA00022692"/>
    </source>
</evidence>
<feature type="domain" description="Phosphatidic acid phosphatase type 2/haloperoxidase" evidence="10">
    <location>
        <begin position="127"/>
        <end position="245"/>
    </location>
</feature>
<evidence type="ECO:0000256" key="8">
    <source>
        <dbReference type="SAM" id="MobiDB-lite"/>
    </source>
</evidence>
<proteinExistence type="inferred from homology"/>
<evidence type="ECO:0000313" key="12">
    <source>
        <dbReference type="Proteomes" id="UP000311382"/>
    </source>
</evidence>
<organism evidence="11 12">
    <name type="scientific">Rhodotorula diobovata</name>
    <dbReference type="NCBI Taxonomy" id="5288"/>
    <lineage>
        <taxon>Eukaryota</taxon>
        <taxon>Fungi</taxon>
        <taxon>Dikarya</taxon>
        <taxon>Basidiomycota</taxon>
        <taxon>Pucciniomycotina</taxon>
        <taxon>Microbotryomycetes</taxon>
        <taxon>Sporidiobolales</taxon>
        <taxon>Sporidiobolaceae</taxon>
        <taxon>Rhodotorula</taxon>
    </lineage>
</organism>
<dbReference type="PANTHER" id="PTHR14969">
    <property type="entry name" value="SPHINGOSINE-1-PHOSPHATE PHOSPHOHYDROLASE"/>
    <property type="match status" value="1"/>
</dbReference>
<dbReference type="AlphaFoldDB" id="A0A5C5FYE4"/>
<keyword evidence="11" id="KW-0560">Oxidoreductase</keyword>
<comment type="subcellular location">
    <subcellularLocation>
        <location evidence="1">Endoplasmic reticulum membrane</location>
        <topology evidence="1">Multi-pass membrane protein</topology>
    </subcellularLocation>
</comment>
<feature type="transmembrane region" description="Helical" evidence="9">
    <location>
        <begin position="97"/>
        <end position="120"/>
    </location>
</feature>